<proteinExistence type="predicted"/>
<comment type="caution">
    <text evidence="1">The sequence shown here is derived from an EMBL/GenBank/DDBJ whole genome shotgun (WGS) entry which is preliminary data.</text>
</comment>
<evidence type="ECO:0000313" key="2">
    <source>
        <dbReference type="Proteomes" id="UP001139103"/>
    </source>
</evidence>
<dbReference type="AlphaFoldDB" id="A0A9X1SG66"/>
<accession>A0A9X1SG66</accession>
<reference evidence="1" key="1">
    <citation type="submission" date="2021-11" db="EMBL/GenBank/DDBJ databases">
        <title>Genome sequence.</title>
        <authorList>
            <person name="Sun Q."/>
        </authorList>
    </citation>
    <scope>NUCLEOTIDE SEQUENCE</scope>
    <source>
        <strain evidence="1">JC732</strain>
    </source>
</reference>
<dbReference type="InterPro" id="IPR036034">
    <property type="entry name" value="PDZ_sf"/>
</dbReference>
<evidence type="ECO:0000313" key="1">
    <source>
        <dbReference type="EMBL" id="MCC9629068.1"/>
    </source>
</evidence>
<keyword evidence="2" id="KW-1185">Reference proteome</keyword>
<protein>
    <recommendedName>
        <fullName evidence="3">PDZ domain-containing protein</fullName>
    </recommendedName>
</protein>
<gene>
    <name evidence="1" type="ORF">LOC68_11730</name>
</gene>
<name>A0A9X1SG66_9BACT</name>
<organism evidence="1 2">
    <name type="scientific">Blastopirellula sediminis</name>
    <dbReference type="NCBI Taxonomy" id="2894196"/>
    <lineage>
        <taxon>Bacteria</taxon>
        <taxon>Pseudomonadati</taxon>
        <taxon>Planctomycetota</taxon>
        <taxon>Planctomycetia</taxon>
        <taxon>Pirellulales</taxon>
        <taxon>Pirellulaceae</taxon>
        <taxon>Blastopirellula</taxon>
    </lineage>
</organism>
<dbReference type="EMBL" id="JAJKFT010000010">
    <property type="protein sequence ID" value="MCC9629068.1"/>
    <property type="molecule type" value="Genomic_DNA"/>
</dbReference>
<dbReference type="Proteomes" id="UP001139103">
    <property type="component" value="Unassembled WGS sequence"/>
</dbReference>
<evidence type="ECO:0008006" key="3">
    <source>
        <dbReference type="Google" id="ProtNLM"/>
    </source>
</evidence>
<dbReference type="SUPFAM" id="SSF50156">
    <property type="entry name" value="PDZ domain-like"/>
    <property type="match status" value="1"/>
</dbReference>
<sequence>MKMHAFQICCLTGFISAFTCVLSYGQEAPPIPLVAHRDANGIAIEYRLGVQGEFSQAGGLKISWVDDNGPCQWMRAEQGNGYSALQVGDTILSVDDTILRTLDQTRKLVTQGAIDNSGTVRVTVVDETTKRRSRYIVSPTRLKFLPEAKRKIPENIRASGVRMIIVGQSSDPDIGVAVETSVGKLISLLEFDRNRIVNRDLMPFGESVALPELKEIALLTGDQAAAGTIVQTIRNMNVQPTEAFVFFYFGHGAFRPNAQPDDPSGGHYFAMRNTTGSDLPRTVVAKEIWKKGARLSVLISDSCNVEAPIVSPYYPPQDSYSGDNWALGNLFLDHAGGIDINSASRNSFGWADDGTGLWFTHAFCQVADPTKYGDADFVGWGTFLMHVASVSDAYFQERKRGAPNNQALSEQENLLPEAFNISLIRTDGKNY</sequence>
<dbReference type="RefSeq" id="WP_230218698.1">
    <property type="nucleotide sequence ID" value="NZ_JAJKFT010000010.1"/>
</dbReference>